<dbReference type="SUPFAM" id="SSF46785">
    <property type="entry name" value="Winged helix' DNA-binding domain"/>
    <property type="match status" value="1"/>
</dbReference>
<dbReference type="InterPro" id="IPR051081">
    <property type="entry name" value="HTH_MetalResp_TranReg"/>
</dbReference>
<keyword evidence="3" id="KW-0804">Transcription</keyword>
<dbReference type="InterPro" id="IPR001845">
    <property type="entry name" value="HTH_ArsR_DNA-bd_dom"/>
</dbReference>
<name>A0A8J3GFJ2_9BACT</name>
<dbReference type="Gene3D" id="1.10.10.10">
    <property type="entry name" value="Winged helix-like DNA-binding domain superfamily/Winged helix DNA-binding domain"/>
    <property type="match status" value="1"/>
</dbReference>
<reference evidence="5" key="2">
    <citation type="submission" date="2020-09" db="EMBL/GenBank/DDBJ databases">
        <authorList>
            <person name="Sun Q."/>
            <person name="Kim S."/>
        </authorList>
    </citation>
    <scope>NUCLEOTIDE SEQUENCE</scope>
    <source>
        <strain evidence="5">KCTC 12870</strain>
    </source>
</reference>
<dbReference type="PANTHER" id="PTHR33154">
    <property type="entry name" value="TRANSCRIPTIONAL REGULATOR, ARSR FAMILY"/>
    <property type="match status" value="1"/>
</dbReference>
<reference evidence="5" key="1">
    <citation type="journal article" date="2014" name="Int. J. Syst. Evol. Microbiol.">
        <title>Complete genome sequence of Corynebacterium casei LMG S-19264T (=DSM 44701T), isolated from a smear-ripened cheese.</title>
        <authorList>
            <consortium name="US DOE Joint Genome Institute (JGI-PGF)"/>
            <person name="Walter F."/>
            <person name="Albersmeier A."/>
            <person name="Kalinowski J."/>
            <person name="Ruckert C."/>
        </authorList>
    </citation>
    <scope>NUCLEOTIDE SEQUENCE</scope>
    <source>
        <strain evidence="5">KCTC 12870</strain>
    </source>
</reference>
<dbReference type="PROSITE" id="PS50987">
    <property type="entry name" value="HTH_ARSR_2"/>
    <property type="match status" value="1"/>
</dbReference>
<dbReference type="InterPro" id="IPR011991">
    <property type="entry name" value="ArsR-like_HTH"/>
</dbReference>
<evidence type="ECO:0000259" key="4">
    <source>
        <dbReference type="PROSITE" id="PS50987"/>
    </source>
</evidence>
<dbReference type="Pfam" id="PF12840">
    <property type="entry name" value="HTH_20"/>
    <property type="match status" value="1"/>
</dbReference>
<proteinExistence type="predicted"/>
<comment type="caution">
    <text evidence="5">The sequence shown here is derived from an EMBL/GenBank/DDBJ whole genome shotgun (WGS) entry which is preliminary data.</text>
</comment>
<dbReference type="InterPro" id="IPR036390">
    <property type="entry name" value="WH_DNA-bd_sf"/>
</dbReference>
<evidence type="ECO:0000313" key="5">
    <source>
        <dbReference type="EMBL" id="GHC12213.1"/>
    </source>
</evidence>
<evidence type="ECO:0000256" key="1">
    <source>
        <dbReference type="ARBA" id="ARBA00023015"/>
    </source>
</evidence>
<dbReference type="PANTHER" id="PTHR33154:SF12">
    <property type="entry name" value="TRANSCRIPTIONAL REGULATORY PROTEIN"/>
    <property type="match status" value="1"/>
</dbReference>
<dbReference type="EMBL" id="BMXG01000028">
    <property type="protein sequence ID" value="GHC12213.1"/>
    <property type="molecule type" value="Genomic_DNA"/>
</dbReference>
<evidence type="ECO:0000256" key="3">
    <source>
        <dbReference type="ARBA" id="ARBA00023163"/>
    </source>
</evidence>
<protein>
    <submittedName>
        <fullName evidence="5">Transcriptional regulator</fullName>
    </submittedName>
</protein>
<keyword evidence="2" id="KW-0238">DNA-binding</keyword>
<sequence>MKIYQHPDLSDVALPAVMQALSDPCRISIVHALLKHEELACNELPVEVAKATLTHHMAVLREAGLIYTRVDGAKCLNSLRSEEFDKQFPGIISLVEQSAVVAS</sequence>
<dbReference type="Proteomes" id="UP000642829">
    <property type="component" value="Unassembled WGS sequence"/>
</dbReference>
<dbReference type="AlphaFoldDB" id="A0A8J3GFJ2"/>
<accession>A0A8J3GFJ2</accession>
<keyword evidence="6" id="KW-1185">Reference proteome</keyword>
<keyword evidence="1" id="KW-0805">Transcription regulation</keyword>
<feature type="domain" description="HTH arsR-type" evidence="4">
    <location>
        <begin position="6"/>
        <end position="99"/>
    </location>
</feature>
<dbReference type="PRINTS" id="PR00778">
    <property type="entry name" value="HTHARSR"/>
</dbReference>
<dbReference type="CDD" id="cd00090">
    <property type="entry name" value="HTH_ARSR"/>
    <property type="match status" value="1"/>
</dbReference>
<dbReference type="SMART" id="SM00418">
    <property type="entry name" value="HTH_ARSR"/>
    <property type="match status" value="1"/>
</dbReference>
<dbReference type="GO" id="GO:0003700">
    <property type="term" value="F:DNA-binding transcription factor activity"/>
    <property type="evidence" value="ECO:0007669"/>
    <property type="project" value="InterPro"/>
</dbReference>
<dbReference type="InterPro" id="IPR036388">
    <property type="entry name" value="WH-like_DNA-bd_sf"/>
</dbReference>
<dbReference type="GO" id="GO:0003677">
    <property type="term" value="F:DNA binding"/>
    <property type="evidence" value="ECO:0007669"/>
    <property type="project" value="UniProtKB-KW"/>
</dbReference>
<gene>
    <name evidence="5" type="ORF">GCM10007047_31930</name>
</gene>
<evidence type="ECO:0000313" key="6">
    <source>
        <dbReference type="Proteomes" id="UP000642829"/>
    </source>
</evidence>
<dbReference type="RefSeq" id="WP_189517118.1">
    <property type="nucleotide sequence ID" value="NZ_BMXG01000028.1"/>
</dbReference>
<organism evidence="5 6">
    <name type="scientific">Cerasicoccus arenae</name>
    <dbReference type="NCBI Taxonomy" id="424488"/>
    <lineage>
        <taxon>Bacteria</taxon>
        <taxon>Pseudomonadati</taxon>
        <taxon>Verrucomicrobiota</taxon>
        <taxon>Opitutia</taxon>
        <taxon>Puniceicoccales</taxon>
        <taxon>Cerasicoccaceae</taxon>
        <taxon>Cerasicoccus</taxon>
    </lineage>
</organism>
<evidence type="ECO:0000256" key="2">
    <source>
        <dbReference type="ARBA" id="ARBA00023125"/>
    </source>
</evidence>